<keyword evidence="5" id="KW-0406">Ion transport</keyword>
<dbReference type="Gene3D" id="2.170.270.10">
    <property type="entry name" value="SET domain"/>
    <property type="match status" value="1"/>
</dbReference>
<dbReference type="InterPro" id="IPR044669">
    <property type="entry name" value="YneE/VCCN1/2-like"/>
</dbReference>
<evidence type="ECO:0000313" key="8">
    <source>
        <dbReference type="EMBL" id="CAE7183754.1"/>
    </source>
</evidence>
<dbReference type="Proteomes" id="UP000601435">
    <property type="component" value="Unassembled WGS sequence"/>
</dbReference>
<dbReference type="GO" id="GO:0016020">
    <property type="term" value="C:membrane"/>
    <property type="evidence" value="ECO:0007669"/>
    <property type="project" value="UniProtKB-SubCell"/>
</dbReference>
<dbReference type="GO" id="GO:0005254">
    <property type="term" value="F:chloride channel activity"/>
    <property type="evidence" value="ECO:0007669"/>
    <property type="project" value="InterPro"/>
</dbReference>
<gene>
    <name evidence="8" type="ORF">SNEC2469_LOCUS795</name>
</gene>
<evidence type="ECO:0000256" key="4">
    <source>
        <dbReference type="ARBA" id="ARBA00022989"/>
    </source>
</evidence>
<dbReference type="InterPro" id="IPR046341">
    <property type="entry name" value="SET_dom_sf"/>
</dbReference>
<keyword evidence="4 7" id="KW-1133">Transmembrane helix</keyword>
<dbReference type="PANTHER" id="PTHR33281">
    <property type="entry name" value="UPF0187 PROTEIN YNEE"/>
    <property type="match status" value="1"/>
</dbReference>
<comment type="caution">
    <text evidence="8">The sequence shown here is derived from an EMBL/GenBank/DDBJ whole genome shotgun (WGS) entry which is preliminary data.</text>
</comment>
<keyword evidence="2" id="KW-0813">Transport</keyword>
<name>A0A812IZ08_9DINO</name>
<evidence type="ECO:0000256" key="5">
    <source>
        <dbReference type="ARBA" id="ARBA00023065"/>
    </source>
</evidence>
<dbReference type="Pfam" id="PF25539">
    <property type="entry name" value="Bestrophin_2"/>
    <property type="match status" value="1"/>
</dbReference>
<organism evidence="8 9">
    <name type="scientific">Symbiodinium necroappetens</name>
    <dbReference type="NCBI Taxonomy" id="1628268"/>
    <lineage>
        <taxon>Eukaryota</taxon>
        <taxon>Sar</taxon>
        <taxon>Alveolata</taxon>
        <taxon>Dinophyceae</taxon>
        <taxon>Suessiales</taxon>
        <taxon>Symbiodiniaceae</taxon>
        <taxon>Symbiodinium</taxon>
    </lineage>
</organism>
<accession>A0A812IZ08</accession>
<keyword evidence="3 7" id="KW-0812">Transmembrane</keyword>
<keyword evidence="9" id="KW-1185">Reference proteome</keyword>
<feature type="transmembrane region" description="Helical" evidence="7">
    <location>
        <begin position="60"/>
        <end position="79"/>
    </location>
</feature>
<dbReference type="AlphaFoldDB" id="A0A812IZ08"/>
<dbReference type="OrthoDB" id="1368at2759"/>
<proteinExistence type="predicted"/>
<protein>
    <recommendedName>
        <fullName evidence="10">SET domain-containing protein</fullName>
    </recommendedName>
</protein>
<feature type="transmembrane region" description="Helical" evidence="7">
    <location>
        <begin position="281"/>
        <end position="302"/>
    </location>
</feature>
<sequence length="527" mass="59089">MLLYYNKSFLGLLVERRGSVFYRPGSLFVGVFLSALGGALQYWRDRREAEDEWAQWAPDIFHHYGFQAVGAGVTFAIVFRTQLAWNRYWEAVTQLHFMYSKWADAFSQFQAFAEVTKKAANGKGDTVKADRIRQKQKRIKVNYALLSAFAADRLTAGDNQRMEEVSVSRARTRATMRVDKEQKRFSMPEMIERQDHDRTKTDDGLYVVFGVPSDDQVRLLARSFDTVATIMYWIIWDLADAMKDIDIAPPIQSRMYQELSNGMLGFNNCLKIADVPFPLPFAQLLGMLLVAFSAFIPVYVIVFTRSPIAGPILCFLLFESLWCLNEVAKELENPFGHDSNDITLSDFHLNFVDSLEDISMAEQQAPKKSPLRAVSPSALFLDYAAQVSADRVIAAAGSVQSYSVALGGADGDILLCVLGFGMLYNHTKLLAQASGKQCEGTANLSYALRTPPEDARDDGDAGVCVHFAAARAIKEGEELLIDYSQRRSGRAYSHNQAMHDPQLSKLVQFKPHLQRDSGCCLHKGCQI</sequence>
<dbReference type="PANTHER" id="PTHR33281:SF20">
    <property type="match status" value="1"/>
</dbReference>
<evidence type="ECO:0000256" key="7">
    <source>
        <dbReference type="SAM" id="Phobius"/>
    </source>
</evidence>
<dbReference type="EMBL" id="CAJNJA010005131">
    <property type="protein sequence ID" value="CAE7183754.1"/>
    <property type="molecule type" value="Genomic_DNA"/>
</dbReference>
<keyword evidence="6 7" id="KW-0472">Membrane</keyword>
<evidence type="ECO:0000256" key="3">
    <source>
        <dbReference type="ARBA" id="ARBA00022692"/>
    </source>
</evidence>
<evidence type="ECO:0000313" key="9">
    <source>
        <dbReference type="Proteomes" id="UP000601435"/>
    </source>
</evidence>
<feature type="transmembrane region" description="Helical" evidence="7">
    <location>
        <begin position="20"/>
        <end position="40"/>
    </location>
</feature>
<comment type="subcellular location">
    <subcellularLocation>
        <location evidence="1">Membrane</location>
        <topology evidence="1">Multi-pass membrane protein</topology>
    </subcellularLocation>
</comment>
<evidence type="ECO:0000256" key="1">
    <source>
        <dbReference type="ARBA" id="ARBA00004141"/>
    </source>
</evidence>
<evidence type="ECO:0000256" key="2">
    <source>
        <dbReference type="ARBA" id="ARBA00022448"/>
    </source>
</evidence>
<evidence type="ECO:0008006" key="10">
    <source>
        <dbReference type="Google" id="ProtNLM"/>
    </source>
</evidence>
<reference evidence="8" key="1">
    <citation type="submission" date="2021-02" db="EMBL/GenBank/DDBJ databases">
        <authorList>
            <person name="Dougan E. K."/>
            <person name="Rhodes N."/>
            <person name="Thang M."/>
            <person name="Chan C."/>
        </authorList>
    </citation>
    <scope>NUCLEOTIDE SEQUENCE</scope>
</reference>
<evidence type="ECO:0000256" key="6">
    <source>
        <dbReference type="ARBA" id="ARBA00023136"/>
    </source>
</evidence>